<comment type="caution">
    <text evidence="14">The sequence shown here is derived from an EMBL/GenBank/DDBJ whole genome shotgun (WGS) entry which is preliminary data.</text>
</comment>
<keyword evidence="15" id="KW-1185">Reference proteome</keyword>
<reference evidence="14 15" key="1">
    <citation type="submission" date="2019-11" db="EMBL/GenBank/DDBJ databases">
        <authorList>
            <person name="Li X."/>
        </authorList>
    </citation>
    <scope>NUCLEOTIDE SEQUENCE [LARGE SCALE GENOMIC DNA]</scope>
    <source>
        <strain evidence="14 15">L9</strain>
    </source>
</reference>
<sequence length="310" mass="33379">MNKLSTLTTEMRNENSTNIDNMSTNEILTVINNEDMKVAVEIQKVIPQIEKTVETVYAALKSGGRLFYVGAGTSGRLGILDAVECPPTFSTPPNLVQAVMAGGTKAIERAVEGAEDSEELGAKDLQERNVTELDVVVGIAASGRTPYVVGALKYANKTGAHTVSLSSNQHSVISEFADINIEVLTGPEVLTGSTRMKAATAHKLILNMITTTSMIKIGKVYENLMVDVKVSNQKLMERAINIVSTITKVSYSEAKGTLEKTNFEVKPAIVMIKTKVTLDEAKSSIDKADGFVRKAIEIALQGGNEDYGHI</sequence>
<evidence type="ECO:0000256" key="9">
    <source>
        <dbReference type="ARBA" id="ARBA00070061"/>
    </source>
</evidence>
<dbReference type="GO" id="GO:0016835">
    <property type="term" value="F:carbon-oxygen lyase activity"/>
    <property type="evidence" value="ECO:0007669"/>
    <property type="project" value="UniProtKB-UniRule"/>
</dbReference>
<comment type="catalytic activity">
    <reaction evidence="4 12">
        <text>N-acetyl-D-muramate 6-phosphate + H2O = N-acetyl-D-glucosamine 6-phosphate + (R)-lactate</text>
        <dbReference type="Rhea" id="RHEA:26410"/>
        <dbReference type="ChEBI" id="CHEBI:15377"/>
        <dbReference type="ChEBI" id="CHEBI:16004"/>
        <dbReference type="ChEBI" id="CHEBI:57513"/>
        <dbReference type="ChEBI" id="CHEBI:58722"/>
        <dbReference type="EC" id="4.2.1.126"/>
    </reaction>
</comment>
<evidence type="ECO:0000256" key="5">
    <source>
        <dbReference type="ARBA" id="ARBA00060595"/>
    </source>
</evidence>
<dbReference type="InterPro" id="IPR040190">
    <property type="entry name" value="MURQ/GCKR"/>
</dbReference>
<keyword evidence="3 12" id="KW-0119">Carbohydrate metabolism</keyword>
<evidence type="ECO:0000313" key="15">
    <source>
        <dbReference type="Proteomes" id="UP000469125"/>
    </source>
</evidence>
<dbReference type="RefSeq" id="WP_155668987.1">
    <property type="nucleotide sequence ID" value="NZ_WOCA01000008.1"/>
</dbReference>
<feature type="active site" evidence="12">
    <location>
        <position position="115"/>
    </location>
</feature>
<dbReference type="FunFam" id="1.10.8.1080:FF:000001">
    <property type="entry name" value="N-acetylmuramic acid 6-phosphate etherase"/>
    <property type="match status" value="1"/>
</dbReference>
<evidence type="ECO:0000256" key="6">
    <source>
        <dbReference type="ARBA" id="ARBA00060672"/>
    </source>
</evidence>
<comment type="miscellaneous">
    <text evidence="12">A lyase-type mechanism (elimination/hydration) is suggested for the cleavage of the lactyl ether bond of MurNAc 6-phosphate, with the formation of an alpha,beta-unsaturated aldehyde intermediate with (E)-stereochemistry, followed by the syn addition of water to give product.</text>
</comment>
<evidence type="ECO:0000256" key="1">
    <source>
        <dbReference type="ARBA" id="ARBA00011738"/>
    </source>
</evidence>
<dbReference type="NCBIfam" id="NF003915">
    <property type="entry name" value="PRK05441.1"/>
    <property type="match status" value="1"/>
</dbReference>
<keyword evidence="2 12" id="KW-0456">Lyase</keyword>
<evidence type="ECO:0000256" key="7">
    <source>
        <dbReference type="ARBA" id="ARBA00061234"/>
    </source>
</evidence>
<dbReference type="GO" id="GO:0009254">
    <property type="term" value="P:peptidoglycan turnover"/>
    <property type="evidence" value="ECO:0007669"/>
    <property type="project" value="TreeGrafter"/>
</dbReference>
<dbReference type="FunFam" id="3.40.50.10490:FF:000014">
    <property type="entry name" value="N-acetylmuramic acid 6-phosphate etherase"/>
    <property type="match status" value="1"/>
</dbReference>
<evidence type="ECO:0000256" key="8">
    <source>
        <dbReference type="ARBA" id="ARBA00067056"/>
    </source>
</evidence>
<dbReference type="HAMAP" id="MF_00068">
    <property type="entry name" value="MurQ"/>
    <property type="match status" value="1"/>
</dbReference>
<dbReference type="EMBL" id="WOCA01000008">
    <property type="protein sequence ID" value="MUK89016.1"/>
    <property type="molecule type" value="Genomic_DNA"/>
</dbReference>
<feature type="domain" description="SIS" evidence="13">
    <location>
        <begin position="56"/>
        <end position="219"/>
    </location>
</feature>
<dbReference type="GO" id="GO:0046348">
    <property type="term" value="P:amino sugar catabolic process"/>
    <property type="evidence" value="ECO:0007669"/>
    <property type="project" value="InterPro"/>
</dbReference>
<evidence type="ECO:0000256" key="4">
    <source>
        <dbReference type="ARBA" id="ARBA00051747"/>
    </source>
</evidence>
<evidence type="ECO:0000256" key="3">
    <source>
        <dbReference type="ARBA" id="ARBA00023277"/>
    </source>
</evidence>
<dbReference type="PANTHER" id="PTHR10088">
    <property type="entry name" value="GLUCOKINASE REGULATORY PROTEIN"/>
    <property type="match status" value="1"/>
</dbReference>
<feature type="active site" description="Proton donor" evidence="12">
    <location>
        <position position="84"/>
    </location>
</feature>
<comment type="subunit">
    <text evidence="1 12">Homodimer.</text>
</comment>
<organism evidence="14 15">
    <name type="scientific">Ornithinibacillus caprae</name>
    <dbReference type="NCBI Taxonomy" id="2678566"/>
    <lineage>
        <taxon>Bacteria</taxon>
        <taxon>Bacillati</taxon>
        <taxon>Bacillota</taxon>
        <taxon>Bacilli</taxon>
        <taxon>Bacillales</taxon>
        <taxon>Bacillaceae</taxon>
        <taxon>Ornithinibacillus</taxon>
    </lineage>
</organism>
<name>A0A6N8FJY5_9BACI</name>
<evidence type="ECO:0000313" key="14">
    <source>
        <dbReference type="EMBL" id="MUK89016.1"/>
    </source>
</evidence>
<dbReference type="Pfam" id="PF20741">
    <property type="entry name" value="GKRP-like_C"/>
    <property type="match status" value="1"/>
</dbReference>
<comment type="similarity">
    <text evidence="7 12">Belongs to the GCKR-like family. MurNAc-6-P etherase subfamily.</text>
</comment>
<dbReference type="Pfam" id="PF22645">
    <property type="entry name" value="GKRP_SIS_N"/>
    <property type="match status" value="1"/>
</dbReference>
<dbReference type="Gene3D" id="1.10.8.1080">
    <property type="match status" value="1"/>
</dbReference>
<evidence type="ECO:0000256" key="12">
    <source>
        <dbReference type="HAMAP-Rule" id="MF_00068"/>
    </source>
</evidence>
<dbReference type="PANTHER" id="PTHR10088:SF4">
    <property type="entry name" value="GLUCOKINASE REGULATORY PROTEIN"/>
    <property type="match status" value="1"/>
</dbReference>
<dbReference type="PROSITE" id="PS01272">
    <property type="entry name" value="GCKR"/>
    <property type="match status" value="1"/>
</dbReference>
<dbReference type="GO" id="GO:0016803">
    <property type="term" value="F:ether hydrolase activity"/>
    <property type="evidence" value="ECO:0007669"/>
    <property type="project" value="TreeGrafter"/>
</dbReference>
<protein>
    <recommendedName>
        <fullName evidence="9 12">N-acetylmuramic acid 6-phosphate etherase</fullName>
        <shortName evidence="12">MurNAc-6-P etherase</shortName>
        <ecNumber evidence="8 12">4.2.1.126</ecNumber>
    </recommendedName>
    <alternativeName>
        <fullName evidence="11 12">N-acetylmuramic acid 6-phosphate hydrolase</fullName>
    </alternativeName>
    <alternativeName>
        <fullName evidence="10 12">N-acetylmuramic acid 6-phosphate lyase</fullName>
    </alternativeName>
</protein>
<dbReference type="InterPro" id="IPR005486">
    <property type="entry name" value="Glucokinase_regulatory_CS"/>
</dbReference>
<evidence type="ECO:0000259" key="13">
    <source>
        <dbReference type="PROSITE" id="PS51464"/>
    </source>
</evidence>
<dbReference type="SUPFAM" id="SSF53697">
    <property type="entry name" value="SIS domain"/>
    <property type="match status" value="1"/>
</dbReference>
<dbReference type="Proteomes" id="UP000469125">
    <property type="component" value="Unassembled WGS sequence"/>
</dbReference>
<dbReference type="UniPathway" id="UPA00342"/>
<comment type="function">
    <text evidence="12">Specifically catalyzes the cleavage of the D-lactyl ether substituent of MurNAc 6-phosphate, producing GlcNAc 6-phosphate and D-lactate.</text>
</comment>
<comment type="pathway">
    <text evidence="12">Amino-sugar metabolism; N-acetylmuramate degradation.</text>
</comment>
<dbReference type="CDD" id="cd05007">
    <property type="entry name" value="SIS_Etherase"/>
    <property type="match status" value="1"/>
</dbReference>
<dbReference type="NCBIfam" id="NF009222">
    <property type="entry name" value="PRK12570.1"/>
    <property type="match status" value="1"/>
</dbReference>
<dbReference type="GO" id="GO:0097173">
    <property type="term" value="P:N-acetylmuramic acid catabolic process"/>
    <property type="evidence" value="ECO:0007669"/>
    <property type="project" value="UniProtKB-UniPathway"/>
</dbReference>
<accession>A0A6N8FJY5</accession>
<dbReference type="NCBIfam" id="TIGR00274">
    <property type="entry name" value="N-acetylmuramic acid 6-phosphate etherase"/>
    <property type="match status" value="1"/>
</dbReference>
<gene>
    <name evidence="12 14" type="primary">murQ</name>
    <name evidence="14" type="ORF">GMD78_11585</name>
</gene>
<dbReference type="AlphaFoldDB" id="A0A6N8FJY5"/>
<dbReference type="InterPro" id="IPR001347">
    <property type="entry name" value="SIS_dom"/>
</dbReference>
<comment type="pathway">
    <text evidence="5">Amino-sugar metabolism; 1,6-anhydro-N-acetylmuramate degradation.</text>
</comment>
<evidence type="ECO:0000256" key="2">
    <source>
        <dbReference type="ARBA" id="ARBA00023239"/>
    </source>
</evidence>
<dbReference type="InterPro" id="IPR005488">
    <property type="entry name" value="Etherase_MurQ"/>
</dbReference>
<dbReference type="GO" id="GO:0097367">
    <property type="term" value="F:carbohydrate derivative binding"/>
    <property type="evidence" value="ECO:0007669"/>
    <property type="project" value="InterPro"/>
</dbReference>
<dbReference type="InterPro" id="IPR046348">
    <property type="entry name" value="SIS_dom_sf"/>
</dbReference>
<evidence type="ECO:0000256" key="11">
    <source>
        <dbReference type="ARBA" id="ARBA00084049"/>
    </source>
</evidence>
<dbReference type="EC" id="4.2.1.126" evidence="8 12"/>
<dbReference type="PROSITE" id="PS51464">
    <property type="entry name" value="SIS"/>
    <property type="match status" value="1"/>
</dbReference>
<dbReference type="Gene3D" id="3.40.50.10490">
    <property type="entry name" value="Glucose-6-phosphate isomerase like protein, domain 1"/>
    <property type="match status" value="1"/>
</dbReference>
<proteinExistence type="inferred from homology"/>
<evidence type="ECO:0000256" key="10">
    <source>
        <dbReference type="ARBA" id="ARBA00077905"/>
    </source>
</evidence>
<comment type="pathway">
    <text evidence="6">Cell wall biogenesis.</text>
</comment>